<keyword evidence="7" id="KW-0812">Transmembrane</keyword>
<comment type="subcellular location">
    <subcellularLocation>
        <location evidence="1">Golgi apparatus membrane</location>
        <topology evidence="1">Single-pass type II membrane protein</topology>
    </subcellularLocation>
</comment>
<dbReference type="InParanoid" id="T1EEC5"/>
<evidence type="ECO:0000256" key="10">
    <source>
        <dbReference type="ARBA" id="ARBA00022989"/>
    </source>
</evidence>
<feature type="domain" description="Heparan sulfate-N-deacetylase N-terminal" evidence="21">
    <location>
        <begin position="27"/>
        <end position="236"/>
    </location>
</feature>
<feature type="domain" description="Heparan sulphate-N-deacetylase deacetylase" evidence="20">
    <location>
        <begin position="246"/>
        <end position="451"/>
    </location>
</feature>
<dbReference type="SUPFAM" id="SSF52540">
    <property type="entry name" value="P-loop containing nucleoside triphosphate hydrolases"/>
    <property type="match status" value="1"/>
</dbReference>
<dbReference type="CTD" id="20194927"/>
<evidence type="ECO:0000256" key="7">
    <source>
        <dbReference type="ARBA" id="ARBA00022692"/>
    </source>
</evidence>
<dbReference type="GeneID" id="20194927"/>
<gene>
    <name evidence="23" type="primary">20194927</name>
    <name evidence="22" type="ORF">HELRODRAFT_107720</name>
</gene>
<reference evidence="24" key="1">
    <citation type="submission" date="2012-12" db="EMBL/GenBank/DDBJ databases">
        <authorList>
            <person name="Hellsten U."/>
            <person name="Grimwood J."/>
            <person name="Chapman J.A."/>
            <person name="Shapiro H."/>
            <person name="Aerts A."/>
            <person name="Otillar R.P."/>
            <person name="Terry A.Y."/>
            <person name="Boore J.L."/>
            <person name="Simakov O."/>
            <person name="Marletaz F."/>
            <person name="Cho S.-J."/>
            <person name="Edsinger-Gonzales E."/>
            <person name="Havlak P."/>
            <person name="Kuo D.-H."/>
            <person name="Larsson T."/>
            <person name="Lv J."/>
            <person name="Arendt D."/>
            <person name="Savage R."/>
            <person name="Osoegawa K."/>
            <person name="de Jong P."/>
            <person name="Lindberg D.R."/>
            <person name="Seaver E.C."/>
            <person name="Weisblat D.A."/>
            <person name="Putnam N.H."/>
            <person name="Grigoriev I.V."/>
            <person name="Rokhsar D.S."/>
        </authorList>
    </citation>
    <scope>NUCLEOTIDE SEQUENCE</scope>
</reference>
<evidence type="ECO:0000256" key="1">
    <source>
        <dbReference type="ARBA" id="ARBA00004323"/>
    </source>
</evidence>
<evidence type="ECO:0000256" key="3">
    <source>
        <dbReference type="ARBA" id="ARBA00005093"/>
    </source>
</evidence>
<dbReference type="EnsemblMetazoa" id="HelroT107720">
    <property type="protein sequence ID" value="HelroP107720"/>
    <property type="gene ID" value="HelroG107720"/>
</dbReference>
<evidence type="ECO:0000256" key="12">
    <source>
        <dbReference type="ARBA" id="ARBA00023136"/>
    </source>
</evidence>
<dbReference type="GO" id="GO:0016787">
    <property type="term" value="F:hydrolase activity"/>
    <property type="evidence" value="ECO:0007669"/>
    <property type="project" value="UniProtKB-KW"/>
</dbReference>
<keyword evidence="15" id="KW-0511">Multifunctional enzyme</keyword>
<dbReference type="PANTHER" id="PTHR10605">
    <property type="entry name" value="HEPARAN SULFATE SULFOTRANSFERASE"/>
    <property type="match status" value="1"/>
</dbReference>
<dbReference type="Proteomes" id="UP000015101">
    <property type="component" value="Unassembled WGS sequence"/>
</dbReference>
<sequence length="817" mass="95072">MNLYQCSNPISDNFLPKYESRKTIEVKKKVLIFTDKVTNLLLKRLVYLIGSVKFNVKISHNKLLPLLEDHQKGSFALIVFTKLDIYLHLDKHAKERLKEYCLNYKVGLLIFVQNEENIPITKLSEYPLFFATNNHISNYRVNASSPVLRITKPGYHVFNNTSSKWTLFHSKDPSFEPISVTNCENRKAKDTCEDGLVYAAVMRDKGLHDGIEKIYFNDKITFWVHKLIILDAISYLSRSSLLLPLERYILVDIDDIFLANSPLKMKKQDVKELVNFQNRIRKENVVENFTFNLGFSGKYYRQGNINEMEGDEFLLASRHNFTWFDHTWSHVQPHKLNFSSLVREMLVNKKFAKIHDLPLYTNYSVAPHHSGVYPVHDDLYEAWRQVWGLDVTSTEEYPNLYPAKNRKGFIYKGIKVLPRQTCNLFTHTNFFDTFPGGRTKLDNSIFGGDLFMTVITNIVTIFMTHLSNYGSDRLALYTFTNLFNFIKCWTNLKMMTVEPSKLADVYFNFYPNEILPLWTNPCNNKRHLEIWSGQKTCKRLPHLIVVGPQKTGTTALYTFLNLHPQIKSNFQSNKTFEEVQFFTDKNYVNGIDWYMNHFPFPPSESTILFEKSANYFTEAKAPLQIHTLLPDTKIICILINPSQRAYSWYQHAQSHKDEAALKHSFYDVITATNSSSDVHNLRNKCLLPGLYTSHLNKWKTHFNNSQLLIVDGENLVEDPISEMEKVQNFLKLQDKLDYSKLLKYNTKKGFFCPVTNGGKLKCLGSGKGRKYSPMDDKSKDFLKHFYKNSIEDLNDFLTNHGYSKPGWLIKEINDMNA</sequence>
<dbReference type="GO" id="GO:0015012">
    <property type="term" value="P:heparan sulfate proteoglycan biosynthetic process"/>
    <property type="evidence" value="ECO:0000318"/>
    <property type="project" value="GO_Central"/>
</dbReference>
<dbReference type="InterPro" id="IPR021930">
    <property type="entry name" value="Heparan_SO4_deacetylase_dom"/>
</dbReference>
<dbReference type="HOGENOM" id="CLU_011357_2_0_1"/>
<evidence type="ECO:0000313" key="24">
    <source>
        <dbReference type="Proteomes" id="UP000015101"/>
    </source>
</evidence>
<keyword evidence="11" id="KW-0333">Golgi apparatus</keyword>
<evidence type="ECO:0000256" key="8">
    <source>
        <dbReference type="ARBA" id="ARBA00022801"/>
    </source>
</evidence>
<dbReference type="Gene3D" id="3.40.50.300">
    <property type="entry name" value="P-loop containing nucleotide triphosphate hydrolases"/>
    <property type="match status" value="1"/>
</dbReference>
<name>T1EEC5_HELRO</name>
<comment type="pathway">
    <text evidence="2">Glycan metabolism; heparin biosynthesis.</text>
</comment>
<evidence type="ECO:0000256" key="4">
    <source>
        <dbReference type="ARBA" id="ARBA00010420"/>
    </source>
</evidence>
<dbReference type="FunCoup" id="T1EEC5">
    <property type="interactions" value="882"/>
</dbReference>
<dbReference type="AlphaFoldDB" id="T1EEC5"/>
<evidence type="ECO:0000259" key="21">
    <source>
        <dbReference type="Pfam" id="PF25119"/>
    </source>
</evidence>
<dbReference type="Pfam" id="PF25119">
    <property type="entry name" value="HSNSD_N"/>
    <property type="match status" value="1"/>
</dbReference>
<feature type="disulfide bond" evidence="18">
    <location>
        <begin position="752"/>
        <end position="762"/>
    </location>
</feature>
<evidence type="ECO:0000313" key="22">
    <source>
        <dbReference type="EMBL" id="ESN94414.1"/>
    </source>
</evidence>
<dbReference type="KEGG" id="hro:HELRODRAFT_107720"/>
<evidence type="ECO:0000256" key="17">
    <source>
        <dbReference type="PIRSR" id="PIRSR637359-2"/>
    </source>
</evidence>
<dbReference type="EC" id="2.8.2.8" evidence="5"/>
<feature type="domain" description="Sulfotransferase" evidence="19">
    <location>
        <begin position="541"/>
        <end position="754"/>
    </location>
</feature>
<evidence type="ECO:0000256" key="5">
    <source>
        <dbReference type="ARBA" id="ARBA00012979"/>
    </source>
</evidence>
<dbReference type="Pfam" id="PF00685">
    <property type="entry name" value="Sulfotransfer_1"/>
    <property type="match status" value="1"/>
</dbReference>
<feature type="binding site" evidence="17">
    <location>
        <position position="647"/>
    </location>
    <ligand>
        <name>3'-phosphoadenylyl sulfate</name>
        <dbReference type="ChEBI" id="CHEBI:58339"/>
    </ligand>
</feature>
<dbReference type="UniPathway" id="UPA00862"/>
<dbReference type="EMBL" id="AMQM01001614">
    <property type="status" value="NOT_ANNOTATED_CDS"/>
    <property type="molecule type" value="Genomic_DNA"/>
</dbReference>
<evidence type="ECO:0000259" key="19">
    <source>
        <dbReference type="Pfam" id="PF00685"/>
    </source>
</evidence>
<dbReference type="eggNOG" id="KOG3703">
    <property type="taxonomic scope" value="Eukaryota"/>
</dbReference>
<feature type="active site" description="For sulfotransferase activity" evidence="16">
    <location>
        <position position="550"/>
    </location>
</feature>
<keyword evidence="6" id="KW-0808">Transferase</keyword>
<keyword evidence="14" id="KW-0325">Glycoprotein</keyword>
<dbReference type="InterPro" id="IPR000863">
    <property type="entry name" value="Sulfotransferase_dom"/>
</dbReference>
<comment type="similarity">
    <text evidence="4">Belongs to the sulfotransferase 1 family. NDST subfamily.</text>
</comment>
<keyword evidence="8" id="KW-0378">Hydrolase</keyword>
<accession>T1EEC5</accession>
<dbReference type="OrthoDB" id="8958249at2759"/>
<dbReference type="OMA" id="GLKFWLH"/>
<protein>
    <recommendedName>
        <fullName evidence="5">[heparan sulfate]-glucosamine N-sulfotransferase</fullName>
        <ecNumber evidence="5">2.8.2.8</ecNumber>
    </recommendedName>
</protein>
<evidence type="ECO:0000256" key="2">
    <source>
        <dbReference type="ARBA" id="ARBA00004841"/>
    </source>
</evidence>
<dbReference type="UniPathway" id="UPA00756"/>
<keyword evidence="9" id="KW-0735">Signal-anchor</keyword>
<dbReference type="STRING" id="6412.T1EEC5"/>
<feature type="binding site" evidence="17">
    <location>
        <begin position="767"/>
        <end position="771"/>
    </location>
    <ligand>
        <name>3'-phosphoadenylyl sulfate</name>
        <dbReference type="ChEBI" id="CHEBI:58339"/>
    </ligand>
</feature>
<dbReference type="GO" id="GO:0015016">
    <property type="term" value="F:heparan sulfate N-sulfotransferase activity"/>
    <property type="evidence" value="ECO:0000318"/>
    <property type="project" value="GO_Central"/>
</dbReference>
<evidence type="ECO:0000259" key="20">
    <source>
        <dbReference type="Pfam" id="PF12062"/>
    </source>
</evidence>
<keyword evidence="10" id="KW-1133">Transmembrane helix</keyword>
<keyword evidence="24" id="KW-1185">Reference proteome</keyword>
<evidence type="ECO:0000313" key="23">
    <source>
        <dbReference type="EnsemblMetazoa" id="HelroP107720"/>
    </source>
</evidence>
<dbReference type="Pfam" id="PF12062">
    <property type="entry name" value="HSNSD-CE"/>
    <property type="match status" value="1"/>
</dbReference>
<evidence type="ECO:0000256" key="18">
    <source>
        <dbReference type="PIRSR" id="PIRSR637359-3"/>
    </source>
</evidence>
<dbReference type="EMBL" id="KB097571">
    <property type="protein sequence ID" value="ESN94414.1"/>
    <property type="molecule type" value="Genomic_DNA"/>
</dbReference>
<evidence type="ECO:0000256" key="16">
    <source>
        <dbReference type="PIRSR" id="PIRSR637359-1"/>
    </source>
</evidence>
<keyword evidence="13 18" id="KW-1015">Disulfide bond</keyword>
<reference evidence="23" key="3">
    <citation type="submission" date="2015-06" db="UniProtKB">
        <authorList>
            <consortium name="EnsemblMetazoa"/>
        </authorList>
    </citation>
    <scope>IDENTIFICATION</scope>
</reference>
<dbReference type="InterPro" id="IPR056793">
    <property type="entry name" value="HSNSD_N"/>
</dbReference>
<proteinExistence type="inferred from homology"/>
<evidence type="ECO:0000256" key="6">
    <source>
        <dbReference type="ARBA" id="ARBA00022679"/>
    </source>
</evidence>
<dbReference type="GO" id="GO:0005794">
    <property type="term" value="C:Golgi apparatus"/>
    <property type="evidence" value="ECO:0000318"/>
    <property type="project" value="GO_Central"/>
</dbReference>
<dbReference type="GO" id="GO:0000139">
    <property type="term" value="C:Golgi membrane"/>
    <property type="evidence" value="ECO:0007669"/>
    <property type="project" value="UniProtKB-SubCell"/>
</dbReference>
<evidence type="ECO:0000256" key="13">
    <source>
        <dbReference type="ARBA" id="ARBA00023157"/>
    </source>
</evidence>
<dbReference type="InterPro" id="IPR037359">
    <property type="entry name" value="NST/OST"/>
</dbReference>
<evidence type="ECO:0000256" key="15">
    <source>
        <dbReference type="ARBA" id="ARBA00023268"/>
    </source>
</evidence>
<dbReference type="GO" id="GO:0019213">
    <property type="term" value="F:deacetylase activity"/>
    <property type="evidence" value="ECO:0000318"/>
    <property type="project" value="GO_Central"/>
</dbReference>
<dbReference type="GO" id="GO:0030210">
    <property type="term" value="P:heparin proteoglycan biosynthetic process"/>
    <property type="evidence" value="ECO:0007669"/>
    <property type="project" value="UniProtKB-UniPathway"/>
</dbReference>
<dbReference type="InterPro" id="IPR027417">
    <property type="entry name" value="P-loop_NTPase"/>
</dbReference>
<keyword evidence="12" id="KW-0472">Membrane</keyword>
<dbReference type="EMBL" id="AMQM01001613">
    <property type="status" value="NOT_ANNOTATED_CDS"/>
    <property type="molecule type" value="Genomic_DNA"/>
</dbReference>
<dbReference type="PANTHER" id="PTHR10605:SF56">
    <property type="entry name" value="BIFUNCTIONAL HEPARAN SULFATE N-DEACETYLASE_N-SULFOTRANSFERASE"/>
    <property type="match status" value="1"/>
</dbReference>
<reference evidence="22 24" key="2">
    <citation type="journal article" date="2013" name="Nature">
        <title>Insights into bilaterian evolution from three spiralian genomes.</title>
        <authorList>
            <person name="Simakov O."/>
            <person name="Marletaz F."/>
            <person name="Cho S.J."/>
            <person name="Edsinger-Gonzales E."/>
            <person name="Havlak P."/>
            <person name="Hellsten U."/>
            <person name="Kuo D.H."/>
            <person name="Larsson T."/>
            <person name="Lv J."/>
            <person name="Arendt D."/>
            <person name="Savage R."/>
            <person name="Osoegawa K."/>
            <person name="de Jong P."/>
            <person name="Grimwood J."/>
            <person name="Chapman J.A."/>
            <person name="Shapiro H."/>
            <person name="Aerts A."/>
            <person name="Otillar R.P."/>
            <person name="Terry A.Y."/>
            <person name="Boore J.L."/>
            <person name="Grigoriev I.V."/>
            <person name="Lindberg D.R."/>
            <person name="Seaver E.C."/>
            <person name="Weisblat D.A."/>
            <person name="Putnam N.H."/>
            <person name="Rokhsar D.S."/>
        </authorList>
    </citation>
    <scope>NUCLEOTIDE SEQUENCE</scope>
</reference>
<evidence type="ECO:0000256" key="14">
    <source>
        <dbReference type="ARBA" id="ARBA00023180"/>
    </source>
</evidence>
<evidence type="ECO:0000256" key="9">
    <source>
        <dbReference type="ARBA" id="ARBA00022968"/>
    </source>
</evidence>
<dbReference type="RefSeq" id="XP_009027484.1">
    <property type="nucleotide sequence ID" value="XM_009029236.1"/>
</dbReference>
<organism evidence="23 24">
    <name type="scientific">Helobdella robusta</name>
    <name type="common">Californian leech</name>
    <dbReference type="NCBI Taxonomy" id="6412"/>
    <lineage>
        <taxon>Eukaryota</taxon>
        <taxon>Metazoa</taxon>
        <taxon>Spiralia</taxon>
        <taxon>Lophotrochozoa</taxon>
        <taxon>Annelida</taxon>
        <taxon>Clitellata</taxon>
        <taxon>Hirudinea</taxon>
        <taxon>Rhynchobdellida</taxon>
        <taxon>Glossiphoniidae</taxon>
        <taxon>Helobdella</taxon>
    </lineage>
</organism>
<evidence type="ECO:0000256" key="11">
    <source>
        <dbReference type="ARBA" id="ARBA00023034"/>
    </source>
</evidence>
<comment type="pathway">
    <text evidence="3">Glycan metabolism; heparan sulfate biosynthesis.</text>
</comment>